<reference evidence="10 11" key="1">
    <citation type="submission" date="2021-04" db="EMBL/GenBank/DDBJ databases">
        <authorList>
            <person name="Bliznina A."/>
        </authorList>
    </citation>
    <scope>NUCLEOTIDE SEQUENCE [LARGE SCALE GENOMIC DNA]</scope>
</reference>
<organism evidence="10 11">
    <name type="scientific">Oikopleura dioica</name>
    <name type="common">Tunicate</name>
    <dbReference type="NCBI Taxonomy" id="34765"/>
    <lineage>
        <taxon>Eukaryota</taxon>
        <taxon>Metazoa</taxon>
        <taxon>Chordata</taxon>
        <taxon>Tunicata</taxon>
        <taxon>Appendicularia</taxon>
        <taxon>Copelata</taxon>
        <taxon>Oikopleuridae</taxon>
        <taxon>Oikopleura</taxon>
    </lineage>
</organism>
<evidence type="ECO:0000256" key="3">
    <source>
        <dbReference type="ARBA" id="ARBA00022669"/>
    </source>
</evidence>
<evidence type="ECO:0000256" key="8">
    <source>
        <dbReference type="ARBA" id="ARBA00023180"/>
    </source>
</evidence>
<evidence type="ECO:0000256" key="4">
    <source>
        <dbReference type="ARBA" id="ARBA00022729"/>
    </source>
</evidence>
<dbReference type="PANTHER" id="PTHR23301">
    <property type="entry name" value="CHITIN BINDING PERITROPHIN-A"/>
    <property type="match status" value="1"/>
</dbReference>
<sequence>MELCQRNGPGMYAIEGQCEQYVQCYDSALMGGRGGRVKKCSTGLVFDAETKVCDFAENVKGACHNNKPAYNKGEKPNVPEEEEILEDQWINDADEFCKQNGVGTHRHANDCSVFYVCQSSGQSDKFHCPDGLVYNTKGGYCDWADNLEDGCFTRNLYLVGY</sequence>
<keyword evidence="6" id="KW-0146">Chitin degradation</keyword>
<dbReference type="Proteomes" id="UP001158576">
    <property type="component" value="Chromosome PAR"/>
</dbReference>
<evidence type="ECO:0000313" key="10">
    <source>
        <dbReference type="EMBL" id="CAG5085961.1"/>
    </source>
</evidence>
<accession>A0ABN7RU59</accession>
<name>A0ABN7RU59_OIKDI</name>
<dbReference type="SMART" id="SM00494">
    <property type="entry name" value="ChtBD2"/>
    <property type="match status" value="2"/>
</dbReference>
<evidence type="ECO:0000256" key="6">
    <source>
        <dbReference type="ARBA" id="ARBA00023024"/>
    </source>
</evidence>
<protein>
    <recommendedName>
        <fullName evidence="2">chitinase</fullName>
        <ecNumber evidence="2">3.2.1.14</ecNumber>
    </recommendedName>
</protein>
<dbReference type="InterPro" id="IPR036508">
    <property type="entry name" value="Chitin-bd_dom_sf"/>
</dbReference>
<evidence type="ECO:0000256" key="1">
    <source>
        <dbReference type="ARBA" id="ARBA00000822"/>
    </source>
</evidence>
<dbReference type="Pfam" id="PF01607">
    <property type="entry name" value="CBM_14"/>
    <property type="match status" value="2"/>
</dbReference>
<dbReference type="Gene3D" id="2.170.140.10">
    <property type="entry name" value="Chitin binding domain"/>
    <property type="match status" value="2"/>
</dbReference>
<keyword evidence="3" id="KW-0147">Chitin-binding</keyword>
<evidence type="ECO:0000256" key="7">
    <source>
        <dbReference type="ARBA" id="ARBA00023157"/>
    </source>
</evidence>
<gene>
    <name evidence="10" type="ORF">OKIOD_LOCUS2623</name>
</gene>
<keyword evidence="6" id="KW-0119">Carbohydrate metabolism</keyword>
<evidence type="ECO:0000259" key="9">
    <source>
        <dbReference type="PROSITE" id="PS50940"/>
    </source>
</evidence>
<keyword evidence="5" id="KW-0677">Repeat</keyword>
<feature type="domain" description="Chitin-binding type-2" evidence="9">
    <location>
        <begin position="94"/>
        <end position="153"/>
    </location>
</feature>
<feature type="domain" description="Chitin-binding type-2" evidence="9">
    <location>
        <begin position="1"/>
        <end position="65"/>
    </location>
</feature>
<dbReference type="EC" id="3.2.1.14" evidence="2"/>
<evidence type="ECO:0000256" key="5">
    <source>
        <dbReference type="ARBA" id="ARBA00022737"/>
    </source>
</evidence>
<dbReference type="SUPFAM" id="SSF57625">
    <property type="entry name" value="Invertebrate chitin-binding proteins"/>
    <property type="match status" value="2"/>
</dbReference>
<dbReference type="PANTHER" id="PTHR23301:SF0">
    <property type="entry name" value="CHITIN-BINDING TYPE-2 DOMAIN-CONTAINING PROTEIN-RELATED"/>
    <property type="match status" value="1"/>
</dbReference>
<dbReference type="PROSITE" id="PS50940">
    <property type="entry name" value="CHIT_BIND_II"/>
    <property type="match status" value="2"/>
</dbReference>
<keyword evidence="6" id="KW-0624">Polysaccharide degradation</keyword>
<evidence type="ECO:0000313" key="11">
    <source>
        <dbReference type="Proteomes" id="UP001158576"/>
    </source>
</evidence>
<dbReference type="InterPro" id="IPR002557">
    <property type="entry name" value="Chitin-bd_dom"/>
</dbReference>
<comment type="catalytic activity">
    <reaction evidence="1">
        <text>Random endo-hydrolysis of N-acetyl-beta-D-glucosaminide (1-&gt;4)-beta-linkages in chitin and chitodextrins.</text>
        <dbReference type="EC" id="3.2.1.14"/>
    </reaction>
</comment>
<keyword evidence="11" id="KW-1185">Reference proteome</keyword>
<evidence type="ECO:0000256" key="2">
    <source>
        <dbReference type="ARBA" id="ARBA00012729"/>
    </source>
</evidence>
<dbReference type="EMBL" id="OU015568">
    <property type="protein sequence ID" value="CAG5085961.1"/>
    <property type="molecule type" value="Genomic_DNA"/>
</dbReference>
<keyword evidence="4" id="KW-0732">Signal</keyword>
<keyword evidence="8" id="KW-0325">Glycoprotein</keyword>
<proteinExistence type="predicted"/>
<keyword evidence="7" id="KW-1015">Disulfide bond</keyword>
<dbReference type="InterPro" id="IPR051940">
    <property type="entry name" value="Chitin_bind-dev_reg"/>
</dbReference>